<keyword evidence="2" id="KW-0119">Carbohydrate metabolism</keyword>
<evidence type="ECO:0000313" key="5">
    <source>
        <dbReference type="EMBL" id="GHC44796.1"/>
    </source>
</evidence>
<keyword evidence="3" id="KW-0732">Signal</keyword>
<dbReference type="InterPro" id="IPR036116">
    <property type="entry name" value="FN3_sf"/>
</dbReference>
<dbReference type="Proteomes" id="UP000646244">
    <property type="component" value="Unassembled WGS sequence"/>
</dbReference>
<reference evidence="5" key="2">
    <citation type="submission" date="2020-09" db="EMBL/GenBank/DDBJ databases">
        <authorList>
            <person name="Sun Q."/>
            <person name="Ohkuma M."/>
        </authorList>
    </citation>
    <scope>NUCLEOTIDE SEQUENCE</scope>
    <source>
        <strain evidence="5">JCM 4633</strain>
    </source>
</reference>
<reference evidence="5" key="1">
    <citation type="journal article" date="2014" name="Int. J. Syst. Evol. Microbiol.">
        <title>Complete genome sequence of Corynebacterium casei LMG S-19264T (=DSM 44701T), isolated from a smear-ripened cheese.</title>
        <authorList>
            <consortium name="US DOE Joint Genome Institute (JGI-PGF)"/>
            <person name="Walter F."/>
            <person name="Albersmeier A."/>
            <person name="Kalinowski J."/>
            <person name="Ruckert C."/>
        </authorList>
    </citation>
    <scope>NUCLEOTIDE SEQUENCE</scope>
    <source>
        <strain evidence="5">JCM 4633</strain>
    </source>
</reference>
<keyword evidence="1" id="KW-0378">Hydrolase</keyword>
<dbReference type="InterPro" id="IPR003961">
    <property type="entry name" value="FN3_dom"/>
</dbReference>
<dbReference type="CDD" id="cd00063">
    <property type="entry name" value="FN3"/>
    <property type="match status" value="1"/>
</dbReference>
<keyword evidence="1" id="KW-0326">Glycosidase</keyword>
<dbReference type="SUPFAM" id="SSF49265">
    <property type="entry name" value="Fibronectin type III"/>
    <property type="match status" value="1"/>
</dbReference>
<evidence type="ECO:0000259" key="4">
    <source>
        <dbReference type="PROSITE" id="PS50853"/>
    </source>
</evidence>
<dbReference type="Pfam" id="PF00041">
    <property type="entry name" value="fn3"/>
    <property type="match status" value="1"/>
</dbReference>
<gene>
    <name evidence="5" type="ORF">GCM10010507_19860</name>
</gene>
<evidence type="ECO:0000256" key="1">
    <source>
        <dbReference type="ARBA" id="ARBA00023295"/>
    </source>
</evidence>
<dbReference type="GO" id="GO:0000272">
    <property type="term" value="P:polysaccharide catabolic process"/>
    <property type="evidence" value="ECO:0007669"/>
    <property type="project" value="UniProtKB-KW"/>
</dbReference>
<comment type="caution">
    <text evidence="5">The sequence shown here is derived from an EMBL/GenBank/DDBJ whole genome shotgun (WGS) entry which is preliminary data.</text>
</comment>
<accession>A0A918TDQ7</accession>
<dbReference type="AlphaFoldDB" id="A0A918TDQ7"/>
<dbReference type="GO" id="GO:0016798">
    <property type="term" value="F:hydrolase activity, acting on glycosyl bonds"/>
    <property type="evidence" value="ECO:0007669"/>
    <property type="project" value="UniProtKB-KW"/>
</dbReference>
<evidence type="ECO:0000256" key="3">
    <source>
        <dbReference type="SAM" id="SignalP"/>
    </source>
</evidence>
<dbReference type="InterPro" id="IPR013783">
    <property type="entry name" value="Ig-like_fold"/>
</dbReference>
<dbReference type="EMBL" id="BMVB01000005">
    <property type="protein sequence ID" value="GHC44796.1"/>
    <property type="molecule type" value="Genomic_DNA"/>
</dbReference>
<feature type="signal peptide" evidence="3">
    <location>
        <begin position="1"/>
        <end position="28"/>
    </location>
</feature>
<evidence type="ECO:0000256" key="2">
    <source>
        <dbReference type="ARBA" id="ARBA00023326"/>
    </source>
</evidence>
<dbReference type="PROSITE" id="PS50853">
    <property type="entry name" value="FN3"/>
    <property type="match status" value="1"/>
</dbReference>
<feature type="chain" id="PRO_5037203826" description="Fibronectin type-III domain-containing protein" evidence="3">
    <location>
        <begin position="29"/>
        <end position="271"/>
    </location>
</feature>
<proteinExistence type="predicted"/>
<organism evidence="5 6">
    <name type="scientific">Streptomyces cinnamoneus</name>
    <name type="common">Streptoverticillium cinnamoneum</name>
    <dbReference type="NCBI Taxonomy" id="53446"/>
    <lineage>
        <taxon>Bacteria</taxon>
        <taxon>Bacillati</taxon>
        <taxon>Actinomycetota</taxon>
        <taxon>Actinomycetes</taxon>
        <taxon>Kitasatosporales</taxon>
        <taxon>Streptomycetaceae</taxon>
        <taxon>Streptomyces</taxon>
        <taxon>Streptomyces cinnamoneus group</taxon>
    </lineage>
</organism>
<name>A0A918TDQ7_STRCJ</name>
<dbReference type="Gene3D" id="2.60.40.10">
    <property type="entry name" value="Immunoglobulins"/>
    <property type="match status" value="1"/>
</dbReference>
<keyword evidence="2" id="KW-0624">Polysaccharide degradation</keyword>
<sequence>MVKLKRALAAAALLTPVVFMGMTEDASAAVAHTVTVKGFMLIRDHDDWGVSPQRTFDIDKSVTLRHGDKPVILRTERCVDEVRGVLDVLVQLDRFDAVWASPNLKLYEGDSCDTKDLDGEQPYPPNLRIPLGESHTWETWVVNGEFASPDLVRTKYTVTHNGPPNAPSNIKATTPPVMLVCAFLRAPCKQKSVSLTWKDNANNETAYEVRNVTLNKITRVTGNSTKFTWPGLDRQIKHCFQVRAVNSFGASPWSPPFSLVALFLGDRRPCA</sequence>
<feature type="domain" description="Fibronectin type-III" evidence="4">
    <location>
        <begin position="175"/>
        <end position="264"/>
    </location>
</feature>
<protein>
    <recommendedName>
        <fullName evidence="4">Fibronectin type-III domain-containing protein</fullName>
    </recommendedName>
</protein>
<evidence type="ECO:0000313" key="6">
    <source>
        <dbReference type="Proteomes" id="UP000646244"/>
    </source>
</evidence>